<keyword evidence="2" id="KW-1185">Reference proteome</keyword>
<dbReference type="OrthoDB" id="270718at2157"/>
<dbReference type="RefSeq" id="WP_007693842.1">
    <property type="nucleotide sequence ID" value="NZ_AJRK01000354.1"/>
</dbReference>
<gene>
    <name evidence="1" type="ORF">C447_11060</name>
</gene>
<evidence type="ECO:0000313" key="2">
    <source>
        <dbReference type="Proteomes" id="UP000011566"/>
    </source>
</evidence>
<dbReference type="eggNOG" id="arCOG10790">
    <property type="taxonomic scope" value="Archaea"/>
</dbReference>
<dbReference type="Proteomes" id="UP000011566">
    <property type="component" value="Unassembled WGS sequence"/>
</dbReference>
<name>M0LWY7_9EURY</name>
<proteinExistence type="predicted"/>
<organism evidence="1 2">
    <name type="scientific">Halococcus hamelinensis 100A6</name>
    <dbReference type="NCBI Taxonomy" id="1132509"/>
    <lineage>
        <taxon>Archaea</taxon>
        <taxon>Methanobacteriati</taxon>
        <taxon>Methanobacteriota</taxon>
        <taxon>Stenosarchaea group</taxon>
        <taxon>Halobacteria</taxon>
        <taxon>Halobacteriales</taxon>
        <taxon>Halococcaceae</taxon>
        <taxon>Halococcus</taxon>
    </lineage>
</organism>
<comment type="caution">
    <text evidence="1">The sequence shown here is derived from an EMBL/GenBank/DDBJ whole genome shotgun (WGS) entry which is preliminary data.</text>
</comment>
<dbReference type="PATRIC" id="fig|1132509.6.peg.2496"/>
<reference evidence="1 2" key="1">
    <citation type="journal article" date="2014" name="PLoS Genet.">
        <title>Phylogenetically driven sequencing of extremely halophilic archaea reveals strategies for static and dynamic osmo-response.</title>
        <authorList>
            <person name="Becker E.A."/>
            <person name="Seitzer P.M."/>
            <person name="Tritt A."/>
            <person name="Larsen D."/>
            <person name="Krusor M."/>
            <person name="Yao A.I."/>
            <person name="Wu D."/>
            <person name="Madern D."/>
            <person name="Eisen J.A."/>
            <person name="Darling A.E."/>
            <person name="Facciotti M.T."/>
        </authorList>
    </citation>
    <scope>NUCLEOTIDE SEQUENCE [LARGE SCALE GENOMIC DNA]</scope>
    <source>
        <strain evidence="1 2">100A6</strain>
    </source>
</reference>
<dbReference type="AlphaFoldDB" id="M0LWY7"/>
<evidence type="ECO:0000313" key="1">
    <source>
        <dbReference type="EMBL" id="EMA37971.1"/>
    </source>
</evidence>
<dbReference type="EMBL" id="AOMB01000032">
    <property type="protein sequence ID" value="EMA37971.1"/>
    <property type="molecule type" value="Genomic_DNA"/>
</dbReference>
<protein>
    <submittedName>
        <fullName evidence="1">Uncharacterized protein</fullName>
    </submittedName>
</protein>
<sequence length="129" mass="14168">MNPLPEDLQLPSGWVCKRACADELVLGRCADGFEVVATRTSDADRLPFEPSRGWDLSCRIRAGESVNRRSIGRVSTQRAALTALRSCMERVTELADARSADELSLAVVVQDIHNRCEIPSMTHDRAVSG</sequence>
<accession>M0LWY7</accession>